<dbReference type="AlphaFoldDB" id="A0A412KA56"/>
<sequence length="171" mass="19592">MGLQATNAGIDFQQRVSAYMMILMEFDMDISLALQVNKSNTIKEINFEDCESIDDLVITLDSGKKIYFQMKRTISLSDDAESEFYGVCEQFVKQFLKQNENDLAYILATRTESSKAISVKLKRILEGIRLANNLEVIDKLNREERTIFGKVSANIKTIYKKYTSKDISDDD</sequence>
<protein>
    <submittedName>
        <fullName evidence="1">Uncharacterized protein</fullName>
    </submittedName>
</protein>
<accession>A0A412KA56</accession>
<gene>
    <name evidence="1" type="ORF">DWX78_15690</name>
</gene>
<dbReference type="EMBL" id="QRVU01000169">
    <property type="protein sequence ID" value="RGS65244.1"/>
    <property type="molecule type" value="Genomic_DNA"/>
</dbReference>
<name>A0A412KA56_9FIRM</name>
<reference evidence="1 2" key="1">
    <citation type="submission" date="2018-08" db="EMBL/GenBank/DDBJ databases">
        <title>A genome reference for cultivated species of the human gut microbiota.</title>
        <authorList>
            <person name="Zou Y."/>
            <person name="Xue W."/>
            <person name="Luo G."/>
        </authorList>
    </citation>
    <scope>NUCLEOTIDE SEQUENCE [LARGE SCALE GENOMIC DNA]</scope>
    <source>
        <strain evidence="1 2">AF21-25</strain>
    </source>
</reference>
<evidence type="ECO:0000313" key="2">
    <source>
        <dbReference type="Proteomes" id="UP000285981"/>
    </source>
</evidence>
<evidence type="ECO:0000313" key="1">
    <source>
        <dbReference type="EMBL" id="RGS65244.1"/>
    </source>
</evidence>
<dbReference type="Proteomes" id="UP000285981">
    <property type="component" value="Unassembled WGS sequence"/>
</dbReference>
<proteinExistence type="predicted"/>
<organism evidence="1 2">
    <name type="scientific">Dorea formicigenerans</name>
    <dbReference type="NCBI Taxonomy" id="39486"/>
    <lineage>
        <taxon>Bacteria</taxon>
        <taxon>Bacillati</taxon>
        <taxon>Bacillota</taxon>
        <taxon>Clostridia</taxon>
        <taxon>Lachnospirales</taxon>
        <taxon>Lachnospiraceae</taxon>
        <taxon>Dorea</taxon>
    </lineage>
</organism>
<feature type="non-terminal residue" evidence="1">
    <location>
        <position position="171"/>
    </location>
</feature>
<comment type="caution">
    <text evidence="1">The sequence shown here is derived from an EMBL/GenBank/DDBJ whole genome shotgun (WGS) entry which is preliminary data.</text>
</comment>